<feature type="compositionally biased region" description="Basic residues" evidence="1">
    <location>
        <begin position="16"/>
        <end position="26"/>
    </location>
</feature>
<dbReference type="Proteomes" id="UP000050741">
    <property type="component" value="Unassembled WGS sequence"/>
</dbReference>
<dbReference type="Gene3D" id="1.10.357.40">
    <property type="entry name" value="YbiA-like"/>
    <property type="match status" value="1"/>
</dbReference>
<protein>
    <submittedName>
        <fullName evidence="3">Tudor domain-containing protein</fullName>
    </submittedName>
</protein>
<proteinExistence type="predicted"/>
<dbReference type="InterPro" id="IPR012816">
    <property type="entry name" value="NADAR"/>
</dbReference>
<sequence>MATPATIKKLEEKKMLAQKRREKQHHQLSAAYSNSSEGRAVDDVGSVGRPAPPPYGLPYYINLEQYNNNAGGYDGAAGDDWYPPTFPVLQPLSVTRPAFDDYKLAEKASFVPLADGAQCWTVTVRADNVMCFNGKSSFLSQLYPVSLVVDGNVYGSLEHYYQECKLFSLVSIQAAKTLRSISDPVEVMRHTRKILSAGGVRKEKVDEWKKSLGLLVTERAMRLKFGDQHPVNKLNII</sequence>
<reference evidence="3" key="2">
    <citation type="submission" date="2016-06" db="UniProtKB">
        <authorList>
            <consortium name="WormBaseParasite"/>
        </authorList>
    </citation>
    <scope>IDENTIFICATION</scope>
</reference>
<evidence type="ECO:0000313" key="2">
    <source>
        <dbReference type="Proteomes" id="UP000050741"/>
    </source>
</evidence>
<reference evidence="2" key="1">
    <citation type="submission" date="2014-05" db="EMBL/GenBank/DDBJ databases">
        <title>The genome and life-stage specific transcriptomes of Globodera pallida elucidate key aspects of plant parasitism by a cyst nematode.</title>
        <authorList>
            <person name="Cotton J.A."/>
            <person name="Lilley C.J."/>
            <person name="Jones L.M."/>
            <person name="Kikuchi T."/>
            <person name="Reid A.J."/>
            <person name="Thorpe P."/>
            <person name="Tsai I.J."/>
            <person name="Beasley H."/>
            <person name="Blok V."/>
            <person name="Cock P.J.A."/>
            <person name="Van den Akker S.E."/>
            <person name="Holroyd N."/>
            <person name="Hunt M."/>
            <person name="Mantelin S."/>
            <person name="Naghra H."/>
            <person name="Pain A."/>
            <person name="Palomares-Rius J.E."/>
            <person name="Zarowiecki M."/>
            <person name="Berriman M."/>
            <person name="Jones J.T."/>
            <person name="Urwin P.E."/>
        </authorList>
    </citation>
    <scope>NUCLEOTIDE SEQUENCE [LARGE SCALE GENOMIC DNA]</scope>
    <source>
        <strain evidence="2">Lindley</strain>
    </source>
</reference>
<organism evidence="2 3">
    <name type="scientific">Globodera pallida</name>
    <name type="common">Potato cyst nematode worm</name>
    <name type="synonym">Heterodera pallida</name>
    <dbReference type="NCBI Taxonomy" id="36090"/>
    <lineage>
        <taxon>Eukaryota</taxon>
        <taxon>Metazoa</taxon>
        <taxon>Ecdysozoa</taxon>
        <taxon>Nematoda</taxon>
        <taxon>Chromadorea</taxon>
        <taxon>Rhabditida</taxon>
        <taxon>Tylenchina</taxon>
        <taxon>Tylenchomorpha</taxon>
        <taxon>Tylenchoidea</taxon>
        <taxon>Heteroderidae</taxon>
        <taxon>Heteroderinae</taxon>
        <taxon>Globodera</taxon>
    </lineage>
</organism>
<dbReference type="InterPro" id="IPR037238">
    <property type="entry name" value="YbiA-like_sf"/>
</dbReference>
<dbReference type="AlphaFoldDB" id="A0A183BQR2"/>
<accession>A0A183BQR2</accession>
<evidence type="ECO:0000313" key="3">
    <source>
        <dbReference type="WBParaSite" id="GPLIN_000294800"/>
    </source>
</evidence>
<dbReference type="CDD" id="cd15457">
    <property type="entry name" value="NADAR"/>
    <property type="match status" value="1"/>
</dbReference>
<dbReference type="SUPFAM" id="SSF143990">
    <property type="entry name" value="YbiA-like"/>
    <property type="match status" value="1"/>
</dbReference>
<name>A0A183BQR2_GLOPA</name>
<feature type="region of interest" description="Disordered" evidence="1">
    <location>
        <begin position="1"/>
        <end position="47"/>
    </location>
</feature>
<keyword evidence="2" id="KW-1185">Reference proteome</keyword>
<dbReference type="WBParaSite" id="GPLIN_000294800">
    <property type="protein sequence ID" value="GPLIN_000294800"/>
    <property type="gene ID" value="GPLIN_000294800"/>
</dbReference>
<evidence type="ECO:0000256" key="1">
    <source>
        <dbReference type="SAM" id="MobiDB-lite"/>
    </source>
</evidence>